<dbReference type="KEGG" id="adl:AURDEDRAFT_131236"/>
<dbReference type="Proteomes" id="UP000006514">
    <property type="component" value="Unassembled WGS sequence"/>
</dbReference>
<dbReference type="SUPFAM" id="SSF50249">
    <property type="entry name" value="Nucleic acid-binding proteins"/>
    <property type="match status" value="1"/>
</dbReference>
<sequence length="1291" mass="139910">MANTSSSAVPPLLRGKFVYVDRCVLCRADEQQQLRQLERRIKAMRGTITDNLENASYVLVMPLRTVLDSALQSTRGEIVYFWFLDHAYDARALPDPSAYKVSSATTYPYAFPVPRPLGSAAGARTPAAPAVAGRATPPVTRARSAVQTAAVHKEGSAAPSDGTAVGEPATAAEPPAIPARGAKTAKKMPSPRNKFTYDEVRQWAKKAVTWLACYTHLSAAVPTTIIKHASAFLYKAVSTLDLAQKLREDLKTSSLINIYKVDAEYKEELLKAARAGRSRANSLKIKHLPEKDLERILDAAAATYRKKRDSLRLLQAVEEGEAHESGESEEEEEEEGAAGDKNETAAIASHSKKRARSISLMATRSSARTRHQRTLYPTPVSQLPPRPPPEPAPPYPEDRRRRRNPSRGGPPAPADGNPEHTAMPTQDTALSHGAATPPRSHTPGEPSPAPSTSVDLDHAGAQHDGPPPSALVVFQELGTAYANACCLLVNFDGRLQDRASVGAVLTAALKPSAQRVCDHLRFVLEFFPDAGVHSGTSLLPDGFDITTPRHEACPLDPVGVLDCSAHGYVYHGRISALVDPPCLEIPRMLLPPHAEDIQGLCADVGQSGDTPIIPILIEYRDLELPFSPVASPVSTPAITTAHLSADVAQSSAGQAQSSESRDQHAQVRADAGPTDELPPTPPAPQSAGPLPTSLPVPQPVVPLHTQAPAPRGRGGAQGGSRATRTQYTAGTNTILHALIFDRYPDQASEIAFLHQCSHGNRAQTDGSRAVVGTGYATLKATLLIKGVLSAMRLKHNNPAMVMQVFHGDLAVEAKVREVTAELGVPYGTFKNWRLWADPVPVLLPLLMDLGDLPPKLIAVRTVWNSLLNSCPPDGDDYDPSSCFFTYTSSQMKRDVDIMTDELSRRGITIPDTHHVDSWIIRQSGGDPGADASLRLHPMSLSPIDEDSDRLVPHVFQVSAVFRRSRGTAPPRLGMDVADGSHVLSVVLLGSALRLCERSAFEDTSLIRVTLMERRLGLWHGASLASEVICVHELEVIEPRSDRVGGTLIPPRCFAFRPLDPVAGVPDACAVLRSLGHSAFQAHLLASELLESSTTAERVAHAARGMCIPILYTGPPEEQASIAQLFLAAWMSEESSTLAATRLDDIADPVLRVKGSVVFAGTVTLVRYKEDATMWYPICAECRDRLDDDEETCPACGYDGPMRWCYAVEYTAEDSSGRAVIRLLDDTAPRVIGFVANDLPTSCRLLMLFKLFKRRDFEMVMEQSLGRAWRVKLMACSEDGQDFLRVVEVVQE</sequence>
<dbReference type="InParanoid" id="J0D631"/>
<feature type="compositionally biased region" description="Low complexity" evidence="2">
    <location>
        <begin position="646"/>
        <end position="658"/>
    </location>
</feature>
<evidence type="ECO:0000256" key="2">
    <source>
        <dbReference type="SAM" id="MobiDB-lite"/>
    </source>
</evidence>
<evidence type="ECO:0000256" key="1">
    <source>
        <dbReference type="SAM" id="Coils"/>
    </source>
</evidence>
<proteinExistence type="predicted"/>
<name>J0D631_AURST</name>
<protein>
    <submittedName>
        <fullName evidence="3">Uncharacterized protein</fullName>
    </submittedName>
</protein>
<feature type="region of interest" description="Disordered" evidence="2">
    <location>
        <begin position="318"/>
        <end position="467"/>
    </location>
</feature>
<accession>J0D631</accession>
<feature type="region of interest" description="Disordered" evidence="2">
    <location>
        <begin position="646"/>
        <end position="727"/>
    </location>
</feature>
<keyword evidence="1" id="KW-0175">Coiled coil</keyword>
<feature type="compositionally biased region" description="Pro residues" evidence="2">
    <location>
        <begin position="382"/>
        <end position="395"/>
    </location>
</feature>
<feature type="compositionally biased region" description="Low complexity" evidence="2">
    <location>
        <begin position="162"/>
        <end position="174"/>
    </location>
</feature>
<dbReference type="EMBL" id="JH687964">
    <property type="protein sequence ID" value="EJD34312.1"/>
    <property type="molecule type" value="Genomic_DNA"/>
</dbReference>
<evidence type="ECO:0000313" key="4">
    <source>
        <dbReference type="Proteomes" id="UP000006514"/>
    </source>
</evidence>
<organism evidence="3 4">
    <name type="scientific">Auricularia subglabra (strain TFB-10046 / SS5)</name>
    <name type="common">White-rot fungus</name>
    <name type="synonym">Auricularia delicata (strain TFB10046)</name>
    <dbReference type="NCBI Taxonomy" id="717982"/>
    <lineage>
        <taxon>Eukaryota</taxon>
        <taxon>Fungi</taxon>
        <taxon>Dikarya</taxon>
        <taxon>Basidiomycota</taxon>
        <taxon>Agaricomycotina</taxon>
        <taxon>Agaricomycetes</taxon>
        <taxon>Auriculariales</taxon>
        <taxon>Auriculariaceae</taxon>
        <taxon>Auricularia</taxon>
    </lineage>
</organism>
<feature type="region of interest" description="Disordered" evidence="2">
    <location>
        <begin position="151"/>
        <end position="192"/>
    </location>
</feature>
<keyword evidence="4" id="KW-1185">Reference proteome</keyword>
<evidence type="ECO:0000313" key="3">
    <source>
        <dbReference type="EMBL" id="EJD34312.1"/>
    </source>
</evidence>
<gene>
    <name evidence="3" type="ORF">AURDEDRAFT_131236</name>
</gene>
<dbReference type="InterPro" id="IPR012340">
    <property type="entry name" value="NA-bd_OB-fold"/>
</dbReference>
<reference evidence="4" key="1">
    <citation type="journal article" date="2012" name="Science">
        <title>The Paleozoic origin of enzymatic lignin decomposition reconstructed from 31 fungal genomes.</title>
        <authorList>
            <person name="Floudas D."/>
            <person name="Binder M."/>
            <person name="Riley R."/>
            <person name="Barry K."/>
            <person name="Blanchette R.A."/>
            <person name="Henrissat B."/>
            <person name="Martinez A.T."/>
            <person name="Otillar R."/>
            <person name="Spatafora J.W."/>
            <person name="Yadav J.S."/>
            <person name="Aerts A."/>
            <person name="Benoit I."/>
            <person name="Boyd A."/>
            <person name="Carlson A."/>
            <person name="Copeland A."/>
            <person name="Coutinho P.M."/>
            <person name="de Vries R.P."/>
            <person name="Ferreira P."/>
            <person name="Findley K."/>
            <person name="Foster B."/>
            <person name="Gaskell J."/>
            <person name="Glotzer D."/>
            <person name="Gorecki P."/>
            <person name="Heitman J."/>
            <person name="Hesse C."/>
            <person name="Hori C."/>
            <person name="Igarashi K."/>
            <person name="Jurgens J.A."/>
            <person name="Kallen N."/>
            <person name="Kersten P."/>
            <person name="Kohler A."/>
            <person name="Kuees U."/>
            <person name="Kumar T.K.A."/>
            <person name="Kuo A."/>
            <person name="LaButti K."/>
            <person name="Larrondo L.F."/>
            <person name="Lindquist E."/>
            <person name="Ling A."/>
            <person name="Lombard V."/>
            <person name="Lucas S."/>
            <person name="Lundell T."/>
            <person name="Martin R."/>
            <person name="McLaughlin D.J."/>
            <person name="Morgenstern I."/>
            <person name="Morin E."/>
            <person name="Murat C."/>
            <person name="Nagy L.G."/>
            <person name="Nolan M."/>
            <person name="Ohm R.A."/>
            <person name="Patyshakuliyeva A."/>
            <person name="Rokas A."/>
            <person name="Ruiz-Duenas F.J."/>
            <person name="Sabat G."/>
            <person name="Salamov A."/>
            <person name="Samejima M."/>
            <person name="Schmutz J."/>
            <person name="Slot J.C."/>
            <person name="St John F."/>
            <person name="Stenlid J."/>
            <person name="Sun H."/>
            <person name="Sun S."/>
            <person name="Syed K."/>
            <person name="Tsang A."/>
            <person name="Wiebenga A."/>
            <person name="Young D."/>
            <person name="Pisabarro A."/>
            <person name="Eastwood D.C."/>
            <person name="Martin F."/>
            <person name="Cullen D."/>
            <person name="Grigoriev I.V."/>
            <person name="Hibbett D.S."/>
        </authorList>
    </citation>
    <scope>NUCLEOTIDE SEQUENCE [LARGE SCALE GENOMIC DNA]</scope>
    <source>
        <strain evidence="4">TFB10046</strain>
    </source>
</reference>
<feature type="compositionally biased region" description="Acidic residues" evidence="2">
    <location>
        <begin position="327"/>
        <end position="337"/>
    </location>
</feature>
<dbReference type="Gene3D" id="2.40.50.140">
    <property type="entry name" value="Nucleic acid-binding proteins"/>
    <property type="match status" value="1"/>
</dbReference>
<feature type="coiled-coil region" evidence="1">
    <location>
        <begin position="27"/>
        <end position="54"/>
    </location>
</feature>